<organism evidence="13 14">
    <name type="scientific">Lentzea tibetensis</name>
    <dbReference type="NCBI Taxonomy" id="2591470"/>
    <lineage>
        <taxon>Bacteria</taxon>
        <taxon>Bacillati</taxon>
        <taxon>Actinomycetota</taxon>
        <taxon>Actinomycetes</taxon>
        <taxon>Pseudonocardiales</taxon>
        <taxon>Pseudonocardiaceae</taxon>
        <taxon>Lentzea</taxon>
    </lineage>
</organism>
<evidence type="ECO:0000256" key="5">
    <source>
        <dbReference type="ARBA" id="ARBA00022750"/>
    </source>
</evidence>
<gene>
    <name evidence="9 13" type="primary">lspA</name>
    <name evidence="13" type="ORF">FKR81_21500</name>
</gene>
<comment type="caution">
    <text evidence="13">The sequence shown here is derived from an EMBL/GenBank/DDBJ whole genome shotgun (WGS) entry which is preliminary data.</text>
</comment>
<dbReference type="GO" id="GO:0004190">
    <property type="term" value="F:aspartic-type endopeptidase activity"/>
    <property type="evidence" value="ECO:0007669"/>
    <property type="project" value="UniProtKB-UniRule"/>
</dbReference>
<evidence type="ECO:0000313" key="14">
    <source>
        <dbReference type="Proteomes" id="UP000316639"/>
    </source>
</evidence>
<keyword evidence="14" id="KW-1185">Reference proteome</keyword>
<feature type="active site" evidence="9">
    <location>
        <position position="248"/>
    </location>
</feature>
<dbReference type="PROSITE" id="PS00855">
    <property type="entry name" value="SPASE_II"/>
    <property type="match status" value="1"/>
</dbReference>
<dbReference type="Proteomes" id="UP000316639">
    <property type="component" value="Unassembled WGS sequence"/>
</dbReference>
<dbReference type="OrthoDB" id="4308908at2"/>
<accession>A0A563ES05</accession>
<comment type="subcellular location">
    <subcellularLocation>
        <location evidence="9">Cell membrane</location>
        <topology evidence="9">Multi-pass membrane protein</topology>
    </subcellularLocation>
</comment>
<keyword evidence="7 9" id="KW-1133">Transmembrane helix</keyword>
<dbReference type="PANTHER" id="PTHR33695">
    <property type="entry name" value="LIPOPROTEIN SIGNAL PEPTIDASE"/>
    <property type="match status" value="1"/>
</dbReference>
<reference evidence="13 14" key="1">
    <citation type="submission" date="2019-07" db="EMBL/GenBank/DDBJ databases">
        <title>Lentzea xizangensis sp. nov., isolated from Qinghai-Tibetan Plateau Soils.</title>
        <authorList>
            <person name="Huang J."/>
        </authorList>
    </citation>
    <scope>NUCLEOTIDE SEQUENCE [LARGE SCALE GENOMIC DNA]</scope>
    <source>
        <strain evidence="13 14">FXJ1.1311</strain>
    </source>
</reference>
<sequence length="298" mass="31687">MRPADQSSVARSEQAPADLSSSSEQESAVEAQLSAESASLETAPFQKQSLPTEEPAVTEIPELEEDRVEASVAEAPVEESQAGELRLDDELDDEPAPKPKAKSKAKPEKPADDEPFESFGGGSLAGELPIPRTKLLSVIAAIVLGLDLLTKVAAVAFLEQAAPIKLFGGVLYLSFVRNPGAAFGLAEGMTWVLALIALGVVGFILWISRNLRSLGWAIGLGGVLGGALGNLFDRIFRTPGPMRGHVVDFLSLLDPYGRVWPVFNVADMAIVCGGGLIVYMALRQHDYDGTVHKKKVSV</sequence>
<protein>
    <recommendedName>
        <fullName evidence="9">Lipoprotein signal peptidase</fullName>
        <ecNumber evidence="9">3.4.23.36</ecNumber>
    </recommendedName>
    <alternativeName>
        <fullName evidence="9">Prolipoprotein signal peptidase</fullName>
    </alternativeName>
    <alternativeName>
        <fullName evidence="9">Signal peptidase II</fullName>
        <shortName evidence="9">SPase II</shortName>
    </alternativeName>
</protein>
<evidence type="ECO:0000256" key="9">
    <source>
        <dbReference type="HAMAP-Rule" id="MF_00161"/>
    </source>
</evidence>
<feature type="transmembrane region" description="Helical" evidence="9">
    <location>
        <begin position="188"/>
        <end position="207"/>
    </location>
</feature>
<feature type="transmembrane region" description="Helical" evidence="9">
    <location>
        <begin position="259"/>
        <end position="282"/>
    </location>
</feature>
<feature type="compositionally biased region" description="Polar residues" evidence="12">
    <location>
        <begin position="1"/>
        <end position="11"/>
    </location>
</feature>
<proteinExistence type="inferred from homology"/>
<dbReference type="PRINTS" id="PR00781">
    <property type="entry name" value="LIPOSIGPTASE"/>
</dbReference>
<dbReference type="AlphaFoldDB" id="A0A563ES05"/>
<dbReference type="HAMAP" id="MF_00161">
    <property type="entry name" value="LspA"/>
    <property type="match status" value="1"/>
</dbReference>
<feature type="compositionally biased region" description="Low complexity" evidence="12">
    <location>
        <begin position="70"/>
        <end position="84"/>
    </location>
</feature>
<dbReference type="GO" id="GO:0006508">
    <property type="term" value="P:proteolysis"/>
    <property type="evidence" value="ECO:0007669"/>
    <property type="project" value="UniProtKB-KW"/>
</dbReference>
<feature type="compositionally biased region" description="Low complexity" evidence="12">
    <location>
        <begin position="19"/>
        <end position="41"/>
    </location>
</feature>
<feature type="transmembrane region" description="Helical" evidence="9">
    <location>
        <begin position="135"/>
        <end position="158"/>
    </location>
</feature>
<evidence type="ECO:0000256" key="12">
    <source>
        <dbReference type="SAM" id="MobiDB-lite"/>
    </source>
</evidence>
<dbReference type="NCBIfam" id="TIGR00077">
    <property type="entry name" value="lspA"/>
    <property type="match status" value="1"/>
</dbReference>
<evidence type="ECO:0000256" key="11">
    <source>
        <dbReference type="RuleBase" id="RU004181"/>
    </source>
</evidence>
<evidence type="ECO:0000256" key="4">
    <source>
        <dbReference type="ARBA" id="ARBA00022692"/>
    </source>
</evidence>
<evidence type="ECO:0000313" key="13">
    <source>
        <dbReference type="EMBL" id="TWP50372.1"/>
    </source>
</evidence>
<feature type="region of interest" description="Disordered" evidence="12">
    <location>
        <begin position="1"/>
        <end position="118"/>
    </location>
</feature>
<keyword evidence="2 9" id="KW-1003">Cell membrane</keyword>
<evidence type="ECO:0000256" key="10">
    <source>
        <dbReference type="RuleBase" id="RU000594"/>
    </source>
</evidence>
<evidence type="ECO:0000256" key="2">
    <source>
        <dbReference type="ARBA" id="ARBA00022475"/>
    </source>
</evidence>
<keyword evidence="8 9" id="KW-0472">Membrane</keyword>
<evidence type="ECO:0000256" key="3">
    <source>
        <dbReference type="ARBA" id="ARBA00022670"/>
    </source>
</evidence>
<feature type="transmembrane region" description="Helical" evidence="9">
    <location>
        <begin position="214"/>
        <end position="232"/>
    </location>
</feature>
<evidence type="ECO:0000256" key="7">
    <source>
        <dbReference type="ARBA" id="ARBA00022989"/>
    </source>
</evidence>
<comment type="pathway">
    <text evidence="9">Protein modification; lipoprotein biosynthesis (signal peptide cleavage).</text>
</comment>
<comment type="function">
    <text evidence="9 10">This protein specifically catalyzes the removal of signal peptides from prolipoproteins.</text>
</comment>
<feature type="active site" evidence="9">
    <location>
        <position position="267"/>
    </location>
</feature>
<keyword evidence="3 9" id="KW-0645">Protease</keyword>
<dbReference type="EMBL" id="VOBR01000013">
    <property type="protein sequence ID" value="TWP50372.1"/>
    <property type="molecule type" value="Genomic_DNA"/>
</dbReference>
<dbReference type="PANTHER" id="PTHR33695:SF1">
    <property type="entry name" value="LIPOPROTEIN SIGNAL PEPTIDASE"/>
    <property type="match status" value="1"/>
</dbReference>
<evidence type="ECO:0000256" key="6">
    <source>
        <dbReference type="ARBA" id="ARBA00022801"/>
    </source>
</evidence>
<dbReference type="UniPathway" id="UPA00665"/>
<dbReference type="EC" id="3.4.23.36" evidence="9"/>
<comment type="catalytic activity">
    <reaction evidence="9 10">
        <text>Release of signal peptides from bacterial membrane prolipoproteins. Hydrolyzes -Xaa-Yaa-Zaa-|-(S,diacylglyceryl)Cys-, in which Xaa is hydrophobic (preferably Leu), and Yaa (Ala or Ser) and Zaa (Gly or Ala) have small, neutral side chains.</text>
        <dbReference type="EC" id="3.4.23.36"/>
    </reaction>
</comment>
<name>A0A563ES05_9PSEU</name>
<dbReference type="InterPro" id="IPR001872">
    <property type="entry name" value="Peptidase_A8"/>
</dbReference>
<comment type="similarity">
    <text evidence="1 9 11">Belongs to the peptidase A8 family.</text>
</comment>
<evidence type="ECO:0000256" key="8">
    <source>
        <dbReference type="ARBA" id="ARBA00023136"/>
    </source>
</evidence>
<dbReference type="GO" id="GO:0005886">
    <property type="term" value="C:plasma membrane"/>
    <property type="evidence" value="ECO:0007669"/>
    <property type="project" value="UniProtKB-SubCell"/>
</dbReference>
<keyword evidence="5 9" id="KW-0064">Aspartyl protease</keyword>
<keyword evidence="4 9" id="KW-0812">Transmembrane</keyword>
<dbReference type="Pfam" id="PF01252">
    <property type="entry name" value="Peptidase_A8"/>
    <property type="match status" value="1"/>
</dbReference>
<keyword evidence="6 9" id="KW-0378">Hydrolase</keyword>
<evidence type="ECO:0000256" key="1">
    <source>
        <dbReference type="ARBA" id="ARBA00006139"/>
    </source>
</evidence>